<dbReference type="SUPFAM" id="SSF89392">
    <property type="entry name" value="Prokaryotic lipoproteins and lipoprotein localization factors"/>
    <property type="match status" value="1"/>
</dbReference>
<accession>W0EA31</accession>
<dbReference type="STRING" id="871968.DESME_04355"/>
<organism evidence="1 2">
    <name type="scientific">Desulfitobacterium metallireducens DSM 15288</name>
    <dbReference type="NCBI Taxonomy" id="871968"/>
    <lineage>
        <taxon>Bacteria</taxon>
        <taxon>Bacillati</taxon>
        <taxon>Bacillota</taxon>
        <taxon>Clostridia</taxon>
        <taxon>Eubacteriales</taxon>
        <taxon>Desulfitobacteriaceae</taxon>
        <taxon>Desulfitobacterium</taxon>
    </lineage>
</organism>
<dbReference type="EMBL" id="CP007032">
    <property type="protein sequence ID" value="AHF06383.1"/>
    <property type="molecule type" value="Genomic_DNA"/>
</dbReference>
<dbReference type="InterPro" id="IPR029046">
    <property type="entry name" value="LolA/LolB/LppX"/>
</dbReference>
<reference evidence="1 2" key="1">
    <citation type="submission" date="2013-12" db="EMBL/GenBank/DDBJ databases">
        <authorList>
            <consortium name="DOE Joint Genome Institute"/>
            <person name="Smidt H."/>
            <person name="Huntemann M."/>
            <person name="Han J."/>
            <person name="Chen A."/>
            <person name="Kyrpides N."/>
            <person name="Mavromatis K."/>
            <person name="Markowitz V."/>
            <person name="Palaniappan K."/>
            <person name="Ivanova N."/>
            <person name="Schaumberg A."/>
            <person name="Pati A."/>
            <person name="Liolios K."/>
            <person name="Nordberg H.P."/>
            <person name="Cantor M.N."/>
            <person name="Hua S.X."/>
            <person name="Woyke T."/>
        </authorList>
    </citation>
    <scope>NUCLEOTIDE SEQUENCE [LARGE SCALE GENOMIC DNA]</scope>
    <source>
        <strain evidence="2">DSM 15288</strain>
    </source>
</reference>
<dbReference type="HOGENOM" id="CLU_098229_0_0_9"/>
<dbReference type="Proteomes" id="UP000010847">
    <property type="component" value="Chromosome"/>
</dbReference>
<protein>
    <submittedName>
        <fullName evidence="1">Uncharacterized protein</fullName>
    </submittedName>
</protein>
<dbReference type="AlphaFoldDB" id="W0EA31"/>
<gene>
    <name evidence="1" type="ORF">DESME_04355</name>
</gene>
<evidence type="ECO:0000313" key="2">
    <source>
        <dbReference type="Proteomes" id="UP000010847"/>
    </source>
</evidence>
<sequence length="220" mass="25002">MKKRGLLLIILISTVLVGGIMGRLLWKPNPAELLTHGLENLNQATSFRYSITQHQWVEGKDRVLTQILGEKDGGNTHISGQLVGTEVEMIVVGEGFYLKDPLGKRWVRYPSVPATQEVFLAELNPITSLQFKELGEVMLKGQEKLNGENVWVLQLQPSVQNQIMEDFWTDFNYMVYISGKNKTIRRVTIQSNNKANNEPMTMTLDFSDFGKEIKIRPPNL</sequence>
<name>W0EA31_9FIRM</name>
<dbReference type="OrthoDB" id="1721427at2"/>
<evidence type="ECO:0000313" key="1">
    <source>
        <dbReference type="EMBL" id="AHF06383.1"/>
    </source>
</evidence>
<dbReference type="RefSeq" id="WP_006715115.1">
    <property type="nucleotide sequence ID" value="NZ_CP007032.1"/>
</dbReference>
<keyword evidence="2" id="KW-1185">Reference proteome</keyword>
<dbReference type="KEGG" id="dmt:DESME_04355"/>
<dbReference type="eggNOG" id="ENOG5032RQG">
    <property type="taxonomic scope" value="Bacteria"/>
</dbReference>
<dbReference type="Gene3D" id="2.50.20.20">
    <property type="match status" value="1"/>
</dbReference>
<proteinExistence type="predicted"/>